<evidence type="ECO:0000256" key="3">
    <source>
        <dbReference type="ARBA" id="ARBA00022454"/>
    </source>
</evidence>
<evidence type="ECO:0000256" key="6">
    <source>
        <dbReference type="RuleBase" id="RU003894"/>
    </source>
</evidence>
<evidence type="ECO:0000256" key="4">
    <source>
        <dbReference type="ARBA" id="ARBA00023125"/>
    </source>
</evidence>
<evidence type="ECO:0000313" key="9">
    <source>
        <dbReference type="Proteomes" id="UP000694865"/>
    </source>
</evidence>
<dbReference type="InterPro" id="IPR005818">
    <property type="entry name" value="Histone_H1/H5_H15"/>
</dbReference>
<feature type="compositionally biased region" description="Basic residues" evidence="7">
    <location>
        <begin position="99"/>
        <end position="123"/>
    </location>
</feature>
<evidence type="ECO:0000313" key="10">
    <source>
        <dbReference type="RefSeq" id="XP_006820108.1"/>
    </source>
</evidence>
<proteinExistence type="inferred from homology"/>
<keyword evidence="4 6" id="KW-0238">DNA-binding</keyword>
<dbReference type="PRINTS" id="PR00624">
    <property type="entry name" value="HISTONEH5"/>
</dbReference>
<dbReference type="CDD" id="cd00073">
    <property type="entry name" value="H15"/>
    <property type="match status" value="1"/>
</dbReference>
<evidence type="ECO:0000256" key="1">
    <source>
        <dbReference type="ARBA" id="ARBA00004123"/>
    </source>
</evidence>
<keyword evidence="9" id="KW-1185">Reference proteome</keyword>
<dbReference type="SUPFAM" id="SSF46785">
    <property type="entry name" value="Winged helix' DNA-binding domain"/>
    <property type="match status" value="1"/>
</dbReference>
<comment type="subcellular location">
    <subcellularLocation>
        <location evidence="2">Chromosome</location>
    </subcellularLocation>
    <subcellularLocation>
        <location evidence="1 6">Nucleus</location>
    </subcellularLocation>
</comment>
<keyword evidence="5 6" id="KW-0539">Nucleus</keyword>
<sequence>MVDSASSKPVMTTKAVASHPKTMDMVVEALTTLKDRKGISVQAIKAYILTHYTTVSPTHLTSSLRRALKTGLESGMLVRPKDSHVNGVSGRLRFGKLPQKPKKKSVNKTTPKKRAVKKTPKKDKKPEDTMKTKKPKSATSKKKAEKSPKPKAKKATTKKTITKKTPKKTASQRSQSLRK</sequence>
<gene>
    <name evidence="10" type="primary">LOC102809053</name>
</gene>
<dbReference type="InterPro" id="IPR036390">
    <property type="entry name" value="WH_DNA-bd_sf"/>
</dbReference>
<dbReference type="Gene3D" id="1.10.10.10">
    <property type="entry name" value="Winged helix-like DNA-binding domain superfamily/Winged helix DNA-binding domain"/>
    <property type="match status" value="1"/>
</dbReference>
<dbReference type="RefSeq" id="XP_006820108.1">
    <property type="nucleotide sequence ID" value="XM_006820045.1"/>
</dbReference>
<accession>A0ABM0MJB7</accession>
<organism evidence="9 10">
    <name type="scientific">Saccoglossus kowalevskii</name>
    <name type="common">Acorn worm</name>
    <dbReference type="NCBI Taxonomy" id="10224"/>
    <lineage>
        <taxon>Eukaryota</taxon>
        <taxon>Metazoa</taxon>
        <taxon>Hemichordata</taxon>
        <taxon>Enteropneusta</taxon>
        <taxon>Harrimaniidae</taxon>
        <taxon>Saccoglossus</taxon>
    </lineage>
</organism>
<feature type="domain" description="H15" evidence="8">
    <location>
        <begin position="18"/>
        <end position="96"/>
    </location>
</feature>
<dbReference type="PANTHER" id="PTHR11467:SF36">
    <property type="entry name" value="HISTONE 24-RELATED"/>
    <property type="match status" value="1"/>
</dbReference>
<protein>
    <submittedName>
        <fullName evidence="10">Sperm-specific protein PHI-2B/PHI-3-like</fullName>
    </submittedName>
</protein>
<dbReference type="InterPro" id="IPR005819">
    <property type="entry name" value="H1/H5"/>
</dbReference>
<dbReference type="Proteomes" id="UP000694865">
    <property type="component" value="Unplaced"/>
</dbReference>
<dbReference type="Pfam" id="PF00538">
    <property type="entry name" value="Linker_histone"/>
    <property type="match status" value="1"/>
</dbReference>
<name>A0ABM0MJB7_SACKO</name>
<dbReference type="PROSITE" id="PS51504">
    <property type="entry name" value="H15"/>
    <property type="match status" value="1"/>
</dbReference>
<dbReference type="PANTHER" id="PTHR11467">
    <property type="entry name" value="HISTONE H1"/>
    <property type="match status" value="1"/>
</dbReference>
<comment type="similarity">
    <text evidence="6">Belongs to the histone H1/H5 family.</text>
</comment>
<evidence type="ECO:0000256" key="7">
    <source>
        <dbReference type="SAM" id="MobiDB-lite"/>
    </source>
</evidence>
<evidence type="ECO:0000256" key="5">
    <source>
        <dbReference type="ARBA" id="ARBA00023242"/>
    </source>
</evidence>
<dbReference type="GeneID" id="102809053"/>
<dbReference type="SMART" id="SM00526">
    <property type="entry name" value="H15"/>
    <property type="match status" value="1"/>
</dbReference>
<evidence type="ECO:0000256" key="2">
    <source>
        <dbReference type="ARBA" id="ARBA00004286"/>
    </source>
</evidence>
<reference evidence="10" key="1">
    <citation type="submission" date="2025-08" db="UniProtKB">
        <authorList>
            <consortium name="RefSeq"/>
        </authorList>
    </citation>
    <scope>IDENTIFICATION</scope>
    <source>
        <tissue evidence="10">Testes</tissue>
    </source>
</reference>
<keyword evidence="3 6" id="KW-0158">Chromosome</keyword>
<evidence type="ECO:0000259" key="8">
    <source>
        <dbReference type="PROSITE" id="PS51504"/>
    </source>
</evidence>
<feature type="region of interest" description="Disordered" evidence="7">
    <location>
        <begin position="79"/>
        <end position="179"/>
    </location>
</feature>
<feature type="compositionally biased region" description="Basic residues" evidence="7">
    <location>
        <begin position="132"/>
        <end position="167"/>
    </location>
</feature>
<dbReference type="InterPro" id="IPR036388">
    <property type="entry name" value="WH-like_DNA-bd_sf"/>
</dbReference>